<keyword evidence="4" id="KW-1185">Reference proteome</keyword>
<dbReference type="AlphaFoldDB" id="A0A9E9LNB7"/>
<reference evidence="3" key="1">
    <citation type="journal article" date="2022" name="Front. Microbiol.">
        <title>New perspectives on an old grouping: The genomic and phenotypic variability of Oxalobacter formigenes and the implications for calcium oxalate stone prevention.</title>
        <authorList>
            <person name="Chmiel J.A."/>
            <person name="Carr C."/>
            <person name="Stuivenberg G.A."/>
            <person name="Venema R."/>
            <person name="Chanyi R.M."/>
            <person name="Al K.F."/>
            <person name="Giguere D."/>
            <person name="Say H."/>
            <person name="Akouris P.P."/>
            <person name="Dominguez Romero S.A."/>
            <person name="Kwong A."/>
            <person name="Tai V."/>
            <person name="Koval S.F."/>
            <person name="Razvi H."/>
            <person name="Bjazevic J."/>
            <person name="Burton J.P."/>
        </authorList>
    </citation>
    <scope>NUCLEOTIDE SEQUENCE</scope>
    <source>
        <strain evidence="3">HOxNP-1</strain>
    </source>
</reference>
<keyword evidence="2" id="KW-0808">Transferase</keyword>
<proteinExistence type="predicted"/>
<dbReference type="PANTHER" id="PTHR43861:SF1">
    <property type="entry name" value="TRANS-ACONITATE 2-METHYLTRANSFERASE"/>
    <property type="match status" value="1"/>
</dbReference>
<keyword evidence="2" id="KW-0489">Methyltransferase</keyword>
<dbReference type="GO" id="GO:0032259">
    <property type="term" value="P:methylation"/>
    <property type="evidence" value="ECO:0007669"/>
    <property type="project" value="UniProtKB-KW"/>
</dbReference>
<dbReference type="SUPFAM" id="SSF53335">
    <property type="entry name" value="S-adenosyl-L-methionine-dependent methyltransferases"/>
    <property type="match status" value="1"/>
</dbReference>
<evidence type="ECO:0000313" key="2">
    <source>
        <dbReference type="EMBL" id="WAV90321.1"/>
    </source>
</evidence>
<gene>
    <name evidence="3" type="ORF">NB645_04310</name>
    <name evidence="2" type="ORF">NB646_05455</name>
</gene>
<dbReference type="InterPro" id="IPR013216">
    <property type="entry name" value="Methyltransf_11"/>
</dbReference>
<dbReference type="RefSeq" id="WP_269265551.1">
    <property type="nucleotide sequence ID" value="NZ_CP098248.1"/>
</dbReference>
<dbReference type="Pfam" id="PF08241">
    <property type="entry name" value="Methyltransf_11"/>
    <property type="match status" value="1"/>
</dbReference>
<dbReference type="CDD" id="cd02440">
    <property type="entry name" value="AdoMet_MTases"/>
    <property type="match status" value="1"/>
</dbReference>
<protein>
    <submittedName>
        <fullName evidence="2">Methyltransferase domain-containing protein</fullName>
    </submittedName>
</protein>
<evidence type="ECO:0000313" key="4">
    <source>
        <dbReference type="Proteomes" id="UP001164794"/>
    </source>
</evidence>
<sequence>MKGESRQSWDAFSYASCARFVSELGMPVVELLAPKAGERILDVGCGDGFLAQRMQLAGCEVVGIDTSRELVAAARARGVDARVMNAEAMTFGPEFDAVFSNAALHWMRRQDRVIDGAWRAVKPGGRFVVECGGKGNIDGILNGLKKAFARRGLEPDVVPSPWHFADVPEMRQRLEARGFVVQEIALFGRPTPLPAGVEGWLSVFAHDFLASFDAENRKDFLDDVTEYCRPALMKPDGSWVADYVRLRFSAIKPVTADD</sequence>
<reference evidence="2" key="2">
    <citation type="journal article" date="2022" name="Front. Microbiol.">
        <title>New perspectives on an old grouping: The genomic and phenotypic variability of Oxalobacter formigenes and the implications for calcium oxalate stone prevention.</title>
        <authorList>
            <person name="Chmiel J.A."/>
            <person name="Carr C."/>
            <person name="Stuivenberg G.A."/>
            <person name="Venema R."/>
            <person name="Chanyi R.M."/>
            <person name="Al K.F."/>
            <person name="Giguere D."/>
            <person name="Say H."/>
            <person name="Akouris P.P."/>
            <person name="Dominguez Romero S.A."/>
            <person name="Kwong A."/>
            <person name="Tai V."/>
            <person name="Koval S.F."/>
            <person name="Razvi H."/>
            <person name="Bjazevic J."/>
            <person name="Burton J.P."/>
        </authorList>
    </citation>
    <scope>NUCLEOTIDE SEQUENCE</scope>
    <source>
        <strain evidence="2">OxK</strain>
    </source>
</reference>
<dbReference type="EMBL" id="CP098248">
    <property type="protein sequence ID" value="WAV97956.1"/>
    <property type="molecule type" value="Genomic_DNA"/>
</dbReference>
<dbReference type="GO" id="GO:0008757">
    <property type="term" value="F:S-adenosylmethionine-dependent methyltransferase activity"/>
    <property type="evidence" value="ECO:0007669"/>
    <property type="project" value="InterPro"/>
</dbReference>
<dbReference type="Proteomes" id="UP001164794">
    <property type="component" value="Chromosome"/>
</dbReference>
<feature type="domain" description="Methyltransferase type 11" evidence="1">
    <location>
        <begin position="41"/>
        <end position="129"/>
    </location>
</feature>
<evidence type="ECO:0000313" key="3">
    <source>
        <dbReference type="EMBL" id="WAV97956.1"/>
    </source>
</evidence>
<dbReference type="EMBL" id="CP098251">
    <property type="protein sequence ID" value="WAV90321.1"/>
    <property type="molecule type" value="Genomic_DNA"/>
</dbReference>
<organism evidence="2">
    <name type="scientific">Oxalobacter aliiformigenes</name>
    <dbReference type="NCBI Taxonomy" id="2946593"/>
    <lineage>
        <taxon>Bacteria</taxon>
        <taxon>Pseudomonadati</taxon>
        <taxon>Pseudomonadota</taxon>
        <taxon>Betaproteobacteria</taxon>
        <taxon>Burkholderiales</taxon>
        <taxon>Oxalobacteraceae</taxon>
        <taxon>Oxalobacter</taxon>
    </lineage>
</organism>
<dbReference type="Gene3D" id="3.40.50.150">
    <property type="entry name" value="Vaccinia Virus protein VP39"/>
    <property type="match status" value="1"/>
</dbReference>
<dbReference type="PANTHER" id="PTHR43861">
    <property type="entry name" value="TRANS-ACONITATE 2-METHYLTRANSFERASE-RELATED"/>
    <property type="match status" value="1"/>
</dbReference>
<accession>A0A9E9LNB7</accession>
<evidence type="ECO:0000259" key="1">
    <source>
        <dbReference type="Pfam" id="PF08241"/>
    </source>
</evidence>
<name>A0A9E9LNB7_9BURK</name>
<dbReference type="InterPro" id="IPR029063">
    <property type="entry name" value="SAM-dependent_MTases_sf"/>
</dbReference>
<dbReference type="Proteomes" id="UP001164819">
    <property type="component" value="Chromosome"/>
</dbReference>